<dbReference type="GO" id="GO:0003985">
    <property type="term" value="F:acetyl-CoA C-acetyltransferase activity"/>
    <property type="evidence" value="ECO:0007669"/>
    <property type="project" value="UniProtKB-EC"/>
</dbReference>
<evidence type="ECO:0000313" key="12">
    <source>
        <dbReference type="Proteomes" id="UP000318102"/>
    </source>
</evidence>
<dbReference type="PANTHER" id="PTHR18919:SF107">
    <property type="entry name" value="ACETYL-COA ACETYLTRANSFERASE, CYTOSOLIC"/>
    <property type="match status" value="1"/>
</dbReference>
<sequence length="404" mass="42754">MNRVFIIQAKRSPIGSFLGGLSSISPSQLTACVIKDLFAAAGSLTAATDEVILGHVLAAGHGQNSARQAAMQAGIAAEVPAYTINMLCGSGMRSVMSAYTQIKVGMSNIIVAGGVEVMSQSPFLLPERVRNGHKMGALSMVDSLLHDGLTDAFHHYHMGVTAENIARHYRITREMQDQFAMKSQAKAIAAQDAGRFRDEIVPIEVVHKKESIVVGEDEYPNRATSLDKLAKLRPAFEQDGTVTAGNASGLNDGVSVLLLASEQAVRQYDLEPLAELIAVGQGGVNPEIMGMGPVPATAAALKACGMTLDQIELIELNEAFAAQSLGVMEELKRQHHVSDAFLEERVNVNGGAIALGHPLGASGARIATTLLYEMMKRNVTYGLATLCVGGGMGTAIIVKRVSFS</sequence>
<dbReference type="PANTHER" id="PTHR18919">
    <property type="entry name" value="ACETYL-COA C-ACYLTRANSFERASE"/>
    <property type="match status" value="1"/>
</dbReference>
<evidence type="ECO:0000259" key="9">
    <source>
        <dbReference type="Pfam" id="PF00108"/>
    </source>
</evidence>
<dbReference type="Pfam" id="PF00108">
    <property type="entry name" value="Thiolase_N"/>
    <property type="match status" value="1"/>
</dbReference>
<accession>A0A559IYN4</accession>
<feature type="active site" description="Proton acceptor" evidence="6">
    <location>
        <position position="357"/>
    </location>
</feature>
<dbReference type="InterPro" id="IPR002155">
    <property type="entry name" value="Thiolase"/>
</dbReference>
<feature type="domain" description="Thiolase C-terminal" evidence="10">
    <location>
        <begin position="271"/>
        <end position="399"/>
    </location>
</feature>
<dbReference type="OrthoDB" id="9764892at2"/>
<evidence type="ECO:0000256" key="8">
    <source>
        <dbReference type="SAM" id="Phobius"/>
    </source>
</evidence>
<dbReference type="PROSITE" id="PS00737">
    <property type="entry name" value="THIOLASE_2"/>
    <property type="match status" value="1"/>
</dbReference>
<name>A0A559IYN4_9BACL</name>
<comment type="similarity">
    <text evidence="1 7">Belongs to the thiolase-like superfamily. Thiolase family.</text>
</comment>
<dbReference type="PIRSF" id="PIRSF000429">
    <property type="entry name" value="Ac-CoA_Ac_transf"/>
    <property type="match status" value="1"/>
</dbReference>
<evidence type="ECO:0000256" key="3">
    <source>
        <dbReference type="ARBA" id="ARBA00022679"/>
    </source>
</evidence>
<keyword evidence="3 7" id="KW-0808">Transferase</keyword>
<feature type="active site" description="Acyl-thioester intermediate" evidence="6">
    <location>
        <position position="88"/>
    </location>
</feature>
<evidence type="ECO:0000256" key="2">
    <source>
        <dbReference type="ARBA" id="ARBA00012705"/>
    </source>
</evidence>
<dbReference type="InterPro" id="IPR020610">
    <property type="entry name" value="Thiolase_AS"/>
</dbReference>
<dbReference type="Gene3D" id="3.40.47.10">
    <property type="match status" value="2"/>
</dbReference>
<keyword evidence="8" id="KW-0472">Membrane</keyword>
<dbReference type="PROSITE" id="PS00098">
    <property type="entry name" value="THIOLASE_1"/>
    <property type="match status" value="1"/>
</dbReference>
<evidence type="ECO:0000256" key="5">
    <source>
        <dbReference type="ARBA" id="ARBA00030755"/>
    </source>
</evidence>
<dbReference type="PROSITE" id="PS00099">
    <property type="entry name" value="THIOLASE_3"/>
    <property type="match status" value="1"/>
</dbReference>
<evidence type="ECO:0000256" key="6">
    <source>
        <dbReference type="PIRSR" id="PIRSR000429-1"/>
    </source>
</evidence>
<keyword evidence="8" id="KW-0812">Transmembrane</keyword>
<dbReference type="InterPro" id="IPR020617">
    <property type="entry name" value="Thiolase_C"/>
</dbReference>
<comment type="caution">
    <text evidence="11">The sequence shown here is derived from an EMBL/GenBank/DDBJ whole genome shotgun (WGS) entry which is preliminary data.</text>
</comment>
<dbReference type="Proteomes" id="UP000318102">
    <property type="component" value="Unassembled WGS sequence"/>
</dbReference>
<feature type="domain" description="Thiolase N-terminal" evidence="9">
    <location>
        <begin position="4"/>
        <end position="263"/>
    </location>
</feature>
<dbReference type="FunFam" id="3.40.47.10:FF:000010">
    <property type="entry name" value="Acetyl-CoA acetyltransferase (Thiolase)"/>
    <property type="match status" value="1"/>
</dbReference>
<dbReference type="RefSeq" id="WP_144988480.1">
    <property type="nucleotide sequence ID" value="NZ_VNJK01000001.1"/>
</dbReference>
<dbReference type="InterPro" id="IPR020616">
    <property type="entry name" value="Thiolase_N"/>
</dbReference>
<dbReference type="NCBIfam" id="TIGR01930">
    <property type="entry name" value="AcCoA-C-Actrans"/>
    <property type="match status" value="1"/>
</dbReference>
<dbReference type="EMBL" id="VNJK01000001">
    <property type="protein sequence ID" value="TVX92732.1"/>
    <property type="molecule type" value="Genomic_DNA"/>
</dbReference>
<organism evidence="11 12">
    <name type="scientific">Paenibacillus agilis</name>
    <dbReference type="NCBI Taxonomy" id="3020863"/>
    <lineage>
        <taxon>Bacteria</taxon>
        <taxon>Bacillati</taxon>
        <taxon>Bacillota</taxon>
        <taxon>Bacilli</taxon>
        <taxon>Bacillales</taxon>
        <taxon>Paenibacillaceae</taxon>
        <taxon>Paenibacillus</taxon>
    </lineage>
</organism>
<dbReference type="InterPro" id="IPR016039">
    <property type="entry name" value="Thiolase-like"/>
</dbReference>
<keyword evidence="8" id="KW-1133">Transmembrane helix</keyword>
<keyword evidence="4 7" id="KW-0012">Acyltransferase</keyword>
<proteinExistence type="inferred from homology"/>
<dbReference type="InterPro" id="IPR020613">
    <property type="entry name" value="Thiolase_CS"/>
</dbReference>
<feature type="transmembrane region" description="Helical" evidence="8">
    <location>
        <begin position="379"/>
        <end position="398"/>
    </location>
</feature>
<protein>
    <recommendedName>
        <fullName evidence="2">acetyl-CoA C-acetyltransferase</fullName>
        <ecNumber evidence="2">2.3.1.9</ecNumber>
    </recommendedName>
    <alternativeName>
        <fullName evidence="5">Acetoacetyl-CoA thiolase</fullName>
    </alternativeName>
</protein>
<evidence type="ECO:0000259" key="10">
    <source>
        <dbReference type="Pfam" id="PF02803"/>
    </source>
</evidence>
<keyword evidence="12" id="KW-1185">Reference proteome</keyword>
<gene>
    <name evidence="11" type="ORF">FPZ44_06510</name>
</gene>
<evidence type="ECO:0000256" key="7">
    <source>
        <dbReference type="RuleBase" id="RU003557"/>
    </source>
</evidence>
<evidence type="ECO:0000256" key="4">
    <source>
        <dbReference type="ARBA" id="ARBA00023315"/>
    </source>
</evidence>
<feature type="active site" description="Proton acceptor" evidence="6">
    <location>
        <position position="387"/>
    </location>
</feature>
<dbReference type="SUPFAM" id="SSF53901">
    <property type="entry name" value="Thiolase-like"/>
    <property type="match status" value="2"/>
</dbReference>
<dbReference type="AlphaFoldDB" id="A0A559IYN4"/>
<dbReference type="EC" id="2.3.1.9" evidence="2"/>
<reference evidence="11 12" key="1">
    <citation type="submission" date="2019-07" db="EMBL/GenBank/DDBJ databases">
        <authorList>
            <person name="Kim J."/>
        </authorList>
    </citation>
    <scope>NUCLEOTIDE SEQUENCE [LARGE SCALE GENOMIC DNA]</scope>
    <source>
        <strain evidence="11 12">N4</strain>
    </source>
</reference>
<dbReference type="InterPro" id="IPR020615">
    <property type="entry name" value="Thiolase_acyl_enz_int_AS"/>
</dbReference>
<dbReference type="CDD" id="cd00751">
    <property type="entry name" value="thiolase"/>
    <property type="match status" value="1"/>
</dbReference>
<evidence type="ECO:0000256" key="1">
    <source>
        <dbReference type="ARBA" id="ARBA00010982"/>
    </source>
</evidence>
<dbReference type="Pfam" id="PF02803">
    <property type="entry name" value="Thiolase_C"/>
    <property type="match status" value="1"/>
</dbReference>
<evidence type="ECO:0000313" key="11">
    <source>
        <dbReference type="EMBL" id="TVX92732.1"/>
    </source>
</evidence>